<accession>A0ABD6CDS6</accession>
<dbReference type="AlphaFoldDB" id="A0ABD6CDS6"/>
<dbReference type="EMBL" id="JBHUDJ010000011">
    <property type="protein sequence ID" value="MFD1588350.1"/>
    <property type="molecule type" value="Genomic_DNA"/>
</dbReference>
<proteinExistence type="predicted"/>
<dbReference type="PROSITE" id="PS51257">
    <property type="entry name" value="PROKAR_LIPOPROTEIN"/>
    <property type="match status" value="1"/>
</dbReference>
<gene>
    <name evidence="2" type="ORF">ACFR9U_15315</name>
</gene>
<dbReference type="SUPFAM" id="SSF53850">
    <property type="entry name" value="Periplasmic binding protein-like II"/>
    <property type="match status" value="1"/>
</dbReference>
<protein>
    <submittedName>
        <fullName evidence="2">Thiamine ABC transporter substrate binding subunit</fullName>
    </submittedName>
</protein>
<dbReference type="Pfam" id="PF13416">
    <property type="entry name" value="SBP_bac_8"/>
    <property type="match status" value="1"/>
</dbReference>
<dbReference type="RefSeq" id="WP_247381467.1">
    <property type="nucleotide sequence ID" value="NZ_JALLGV010000010.1"/>
</dbReference>
<keyword evidence="1" id="KW-0732">Signal</keyword>
<evidence type="ECO:0000313" key="2">
    <source>
        <dbReference type="EMBL" id="MFD1588350.1"/>
    </source>
</evidence>
<evidence type="ECO:0000256" key="1">
    <source>
        <dbReference type="ARBA" id="ARBA00022729"/>
    </source>
</evidence>
<sequence length="362" mass="39750">MKRRQFLQRAGAGVASATILAGCTAAPVEQGTTTGTPTGPPSGTLTVATYSSFTGGDAAGTWLKSTFETEYPKVTVEFTTPENGFNQFIQRKKQGAPLGADVYVGLNTGELVRADEQLDDQLFRVVEDDLERSDSVKDSLQIDPDGRALPYDTGYISLVYDEDAVRNPGSFDALLEPRYQSDLITQNAQQSDPGRAFLLWSIHEKGPGGYLDYWSNLLDNGVRVLSDWEPAYQAYTNGEAPMVVSYSTDQVYYHGPDVDMSKHQVGFLNDQGYANPEAMAVFDDAQNPRLGRLFMDFVLSERAQAEIAVRNVQFPAVEGVTPSEEFSEYALEPPNPVTFGYDELAGNVDAWIDDWARLVASN</sequence>
<organism evidence="2 3">
    <name type="scientific">Halorientalis brevis</name>
    <dbReference type="NCBI Taxonomy" id="1126241"/>
    <lineage>
        <taxon>Archaea</taxon>
        <taxon>Methanobacteriati</taxon>
        <taxon>Methanobacteriota</taxon>
        <taxon>Stenosarchaea group</taxon>
        <taxon>Halobacteria</taxon>
        <taxon>Halobacteriales</taxon>
        <taxon>Haloarculaceae</taxon>
        <taxon>Halorientalis</taxon>
    </lineage>
</organism>
<dbReference type="InterPro" id="IPR005948">
    <property type="entry name" value="ThiB-like"/>
</dbReference>
<evidence type="ECO:0000313" key="3">
    <source>
        <dbReference type="Proteomes" id="UP001597119"/>
    </source>
</evidence>
<dbReference type="PANTHER" id="PTHR30006">
    <property type="entry name" value="THIAMINE-BINDING PERIPLASMIC PROTEIN-RELATED"/>
    <property type="match status" value="1"/>
</dbReference>
<dbReference type="NCBIfam" id="TIGR01254">
    <property type="entry name" value="sfuA"/>
    <property type="match status" value="1"/>
</dbReference>
<dbReference type="Proteomes" id="UP001597119">
    <property type="component" value="Unassembled WGS sequence"/>
</dbReference>
<comment type="caution">
    <text evidence="2">The sequence shown here is derived from an EMBL/GenBank/DDBJ whole genome shotgun (WGS) entry which is preliminary data.</text>
</comment>
<dbReference type="InterPro" id="IPR006059">
    <property type="entry name" value="SBP"/>
</dbReference>
<name>A0ABD6CDS6_9EURY</name>
<dbReference type="Gene3D" id="3.40.190.10">
    <property type="entry name" value="Periplasmic binding protein-like II"/>
    <property type="match status" value="2"/>
</dbReference>
<dbReference type="PANTHER" id="PTHR30006:SF2">
    <property type="entry name" value="ABC TRANSPORTER SUBSTRATE-BINDING PROTEIN"/>
    <property type="match status" value="1"/>
</dbReference>
<reference evidence="2 3" key="1">
    <citation type="journal article" date="2019" name="Int. J. Syst. Evol. Microbiol.">
        <title>The Global Catalogue of Microorganisms (GCM) 10K type strain sequencing project: providing services to taxonomists for standard genome sequencing and annotation.</title>
        <authorList>
            <consortium name="The Broad Institute Genomics Platform"/>
            <consortium name="The Broad Institute Genome Sequencing Center for Infectious Disease"/>
            <person name="Wu L."/>
            <person name="Ma J."/>
        </authorList>
    </citation>
    <scope>NUCLEOTIDE SEQUENCE [LARGE SCALE GENOMIC DNA]</scope>
    <source>
        <strain evidence="2 3">CGMCC 1.12125</strain>
    </source>
</reference>
<keyword evidence="3" id="KW-1185">Reference proteome</keyword>